<dbReference type="PROSITE" id="PS50966">
    <property type="entry name" value="ZF_SWIM"/>
    <property type="match status" value="1"/>
</dbReference>
<comment type="similarity">
    <text evidence="3 9 12">Belongs to the uracil-DNA glycosylase (UDG) superfamily. UNG family.</text>
</comment>
<dbReference type="InterPro" id="IPR005122">
    <property type="entry name" value="Uracil-DNA_glycosylase-like"/>
</dbReference>
<protein>
    <recommendedName>
        <fullName evidence="5 9">Uracil-DNA glycosylase</fullName>
        <shortName evidence="9">UDG</shortName>
        <ecNumber evidence="4 9">3.2.2.27</ecNumber>
    </recommendedName>
</protein>
<organism evidence="14 15">
    <name type="scientific">Abditibacterium utsteinense</name>
    <dbReference type="NCBI Taxonomy" id="1960156"/>
    <lineage>
        <taxon>Bacteria</taxon>
        <taxon>Pseudomonadati</taxon>
        <taxon>Abditibacteriota</taxon>
        <taxon>Abditibacteriia</taxon>
        <taxon>Abditibacteriales</taxon>
        <taxon>Abditibacteriaceae</taxon>
        <taxon>Abditibacterium</taxon>
    </lineage>
</organism>
<comment type="catalytic activity">
    <reaction evidence="1 9 12">
        <text>Hydrolyzes single-stranded DNA or mismatched double-stranded DNA and polynucleotides, releasing free uracil.</text>
        <dbReference type="EC" id="3.2.2.27"/>
    </reaction>
</comment>
<dbReference type="AlphaFoldDB" id="A0A2S8SRT4"/>
<evidence type="ECO:0000256" key="1">
    <source>
        <dbReference type="ARBA" id="ARBA00001400"/>
    </source>
</evidence>
<keyword evidence="8 9" id="KW-0234">DNA repair</keyword>
<dbReference type="NCBIfam" id="NF003591">
    <property type="entry name" value="PRK05254.1-4"/>
    <property type="match status" value="1"/>
</dbReference>
<dbReference type="SMART" id="SM00986">
    <property type="entry name" value="UDG"/>
    <property type="match status" value="1"/>
</dbReference>
<keyword evidence="9" id="KW-0963">Cytoplasm</keyword>
<dbReference type="HAMAP" id="MF_00148">
    <property type="entry name" value="UDG"/>
    <property type="match status" value="1"/>
</dbReference>
<dbReference type="GO" id="GO:0004844">
    <property type="term" value="F:uracil DNA N-glycosylase activity"/>
    <property type="evidence" value="ECO:0007669"/>
    <property type="project" value="UniProtKB-UniRule"/>
</dbReference>
<dbReference type="EC" id="3.2.2.27" evidence="4 9"/>
<keyword evidence="15" id="KW-1185">Reference proteome</keyword>
<evidence type="ECO:0000313" key="15">
    <source>
        <dbReference type="Proteomes" id="UP000237684"/>
    </source>
</evidence>
<comment type="caution">
    <text evidence="14">The sequence shown here is derived from an EMBL/GenBank/DDBJ whole genome shotgun (WGS) entry which is preliminary data.</text>
</comment>
<dbReference type="InterPro" id="IPR018085">
    <property type="entry name" value="Ura-DNA_Glyclase_AS"/>
</dbReference>
<dbReference type="NCBIfam" id="NF003592">
    <property type="entry name" value="PRK05254.1-5"/>
    <property type="match status" value="1"/>
</dbReference>
<evidence type="ECO:0000256" key="4">
    <source>
        <dbReference type="ARBA" id="ARBA00012030"/>
    </source>
</evidence>
<evidence type="ECO:0000256" key="2">
    <source>
        <dbReference type="ARBA" id="ARBA00002631"/>
    </source>
</evidence>
<dbReference type="GO" id="GO:0005737">
    <property type="term" value="C:cytoplasm"/>
    <property type="evidence" value="ECO:0007669"/>
    <property type="project" value="UniProtKB-SubCell"/>
</dbReference>
<dbReference type="GO" id="GO:0097510">
    <property type="term" value="P:base-excision repair, AP site formation via deaminated base removal"/>
    <property type="evidence" value="ECO:0007669"/>
    <property type="project" value="TreeGrafter"/>
</dbReference>
<dbReference type="InParanoid" id="A0A2S8SRT4"/>
<keyword evidence="6 9" id="KW-0227">DNA damage</keyword>
<evidence type="ECO:0000259" key="13">
    <source>
        <dbReference type="PROSITE" id="PS50966"/>
    </source>
</evidence>
<dbReference type="FunFam" id="3.40.470.10:FF:000001">
    <property type="entry name" value="Uracil-DNA glycosylase"/>
    <property type="match status" value="1"/>
</dbReference>
<dbReference type="GO" id="GO:0008270">
    <property type="term" value="F:zinc ion binding"/>
    <property type="evidence" value="ECO:0007669"/>
    <property type="project" value="UniProtKB-KW"/>
</dbReference>
<dbReference type="NCBIfam" id="NF003588">
    <property type="entry name" value="PRK05254.1-1"/>
    <property type="match status" value="1"/>
</dbReference>
<accession>A0A2S8SRT4</accession>
<dbReference type="InterPro" id="IPR007527">
    <property type="entry name" value="Znf_SWIM"/>
</dbReference>
<comment type="subcellular location">
    <subcellularLocation>
        <location evidence="9">Cytoplasm</location>
    </subcellularLocation>
</comment>
<evidence type="ECO:0000256" key="3">
    <source>
        <dbReference type="ARBA" id="ARBA00008184"/>
    </source>
</evidence>
<dbReference type="EMBL" id="NIGF01000011">
    <property type="protein sequence ID" value="PQV63488.1"/>
    <property type="molecule type" value="Genomic_DNA"/>
</dbReference>
<feature type="active site" description="Proton acceptor" evidence="9 11">
    <location>
        <position position="191"/>
    </location>
</feature>
<dbReference type="InterPro" id="IPR002043">
    <property type="entry name" value="UDG_fam1"/>
</dbReference>
<evidence type="ECO:0000256" key="7">
    <source>
        <dbReference type="ARBA" id="ARBA00022801"/>
    </source>
</evidence>
<evidence type="ECO:0000256" key="5">
    <source>
        <dbReference type="ARBA" id="ARBA00018429"/>
    </source>
</evidence>
<evidence type="ECO:0000313" key="14">
    <source>
        <dbReference type="EMBL" id="PQV63488.1"/>
    </source>
</evidence>
<dbReference type="Pfam" id="PF03167">
    <property type="entry name" value="UDG"/>
    <property type="match status" value="1"/>
</dbReference>
<dbReference type="InterPro" id="IPR036895">
    <property type="entry name" value="Uracil-DNA_glycosylase-like_sf"/>
</dbReference>
<dbReference type="OrthoDB" id="9804372at2"/>
<dbReference type="FunCoup" id="A0A2S8SRT4">
    <property type="interactions" value="306"/>
</dbReference>
<keyword evidence="10" id="KW-0862">Zinc</keyword>
<dbReference type="PROSITE" id="PS00130">
    <property type="entry name" value="U_DNA_GLYCOSYLASE"/>
    <property type="match status" value="1"/>
</dbReference>
<dbReference type="Pfam" id="PF04434">
    <property type="entry name" value="SWIM"/>
    <property type="match status" value="1"/>
</dbReference>
<dbReference type="CDD" id="cd10027">
    <property type="entry name" value="UDG-F1-like"/>
    <property type="match status" value="1"/>
</dbReference>
<evidence type="ECO:0000256" key="10">
    <source>
        <dbReference type="PROSITE-ProRule" id="PRU00325"/>
    </source>
</evidence>
<dbReference type="PANTHER" id="PTHR11264">
    <property type="entry name" value="URACIL-DNA GLYCOSYLASE"/>
    <property type="match status" value="1"/>
</dbReference>
<keyword evidence="10" id="KW-0479">Metal-binding</keyword>
<reference evidence="14 15" key="1">
    <citation type="journal article" date="2018" name="Syst. Appl. Microbiol.">
        <title>Abditibacterium utsteinense sp. nov., the first cultivated member of candidate phylum FBP, isolated from ice-free Antarctic soil samples.</title>
        <authorList>
            <person name="Tahon G."/>
            <person name="Tytgat B."/>
            <person name="Lebbe L."/>
            <person name="Carlier A."/>
            <person name="Willems A."/>
        </authorList>
    </citation>
    <scope>NUCLEOTIDE SEQUENCE [LARGE SCALE GENOMIC DNA]</scope>
    <source>
        <strain evidence="14 15">LMG 29911</strain>
    </source>
</reference>
<dbReference type="PANTHER" id="PTHR11264:SF0">
    <property type="entry name" value="URACIL-DNA GLYCOSYLASE"/>
    <property type="match status" value="1"/>
</dbReference>
<dbReference type="Proteomes" id="UP000237684">
    <property type="component" value="Unassembled WGS sequence"/>
</dbReference>
<name>A0A2S8SRT4_9BACT</name>
<sequence>MNSAQILRFSPDDASTKNAQTLANAKKWEHLGAFDGDEGEVIWGEIKGSSGETYHTRVGFDAQTFDCSCPSRKRPCKHALALALLREEDASVFRDSPPNWVSNDETPAPQYKTAIAAQSAPEKQIIVPLELPQSWQKILGNELEKPYFAALREFVEEERKTHTIYPPSGMEFAALEATPFEEVKVLILGQDPYHGPKQAHGMAFSVQAGVGIPPSLQNIFAELSREMDVPQPKSGYLMPWAKQGVLLLNTVLTVRRGEANSHKSKGWEKFTDAVIKAISTKNERVVFVLWGASAQKKEKLIDSLKHTIVKSVHPSPLSAHLGFSGSAPFSQINAALKAAGRGEIDWNLAAK</sequence>
<dbReference type="SUPFAM" id="SSF52141">
    <property type="entry name" value="Uracil-DNA glycosylase-like"/>
    <property type="match status" value="1"/>
</dbReference>
<dbReference type="NCBIfam" id="TIGR00628">
    <property type="entry name" value="ung"/>
    <property type="match status" value="1"/>
</dbReference>
<evidence type="ECO:0000256" key="8">
    <source>
        <dbReference type="ARBA" id="ARBA00023204"/>
    </source>
</evidence>
<evidence type="ECO:0000256" key="12">
    <source>
        <dbReference type="RuleBase" id="RU003780"/>
    </source>
</evidence>
<keyword evidence="10" id="KW-0863">Zinc-finger</keyword>
<proteinExistence type="inferred from homology"/>
<evidence type="ECO:0000256" key="11">
    <source>
        <dbReference type="PROSITE-ProRule" id="PRU10072"/>
    </source>
</evidence>
<comment type="function">
    <text evidence="2 9 12">Excises uracil residues from the DNA which can arise as a result of misincorporation of dUMP residues by DNA polymerase or due to deamination of cytosine.</text>
</comment>
<dbReference type="Gene3D" id="3.40.470.10">
    <property type="entry name" value="Uracil-DNA glycosylase-like domain"/>
    <property type="match status" value="1"/>
</dbReference>
<dbReference type="SMART" id="SM00987">
    <property type="entry name" value="UreE_C"/>
    <property type="match status" value="1"/>
</dbReference>
<evidence type="ECO:0000256" key="6">
    <source>
        <dbReference type="ARBA" id="ARBA00022763"/>
    </source>
</evidence>
<gene>
    <name evidence="9" type="primary">ung</name>
    <name evidence="14" type="ORF">B1R32_11149</name>
</gene>
<feature type="domain" description="SWIM-type" evidence="13">
    <location>
        <begin position="54"/>
        <end position="87"/>
    </location>
</feature>
<dbReference type="NCBIfam" id="NF003589">
    <property type="entry name" value="PRK05254.1-2"/>
    <property type="match status" value="1"/>
</dbReference>
<keyword evidence="7 9" id="KW-0378">Hydrolase</keyword>
<evidence type="ECO:0000256" key="9">
    <source>
        <dbReference type="HAMAP-Rule" id="MF_00148"/>
    </source>
</evidence>